<evidence type="ECO:0000313" key="1">
    <source>
        <dbReference type="EMBL" id="GBN75165.1"/>
    </source>
</evidence>
<reference evidence="1 2" key="1">
    <citation type="journal article" date="2019" name="Sci. Rep.">
        <title>Orb-weaving spider Araneus ventricosus genome elucidates the spidroin gene catalogue.</title>
        <authorList>
            <person name="Kono N."/>
            <person name="Nakamura H."/>
            <person name="Ohtoshi R."/>
            <person name="Moran D.A.P."/>
            <person name="Shinohara A."/>
            <person name="Yoshida Y."/>
            <person name="Fujiwara M."/>
            <person name="Mori M."/>
            <person name="Tomita M."/>
            <person name="Arakawa K."/>
        </authorList>
    </citation>
    <scope>NUCLEOTIDE SEQUENCE [LARGE SCALE GENOMIC DNA]</scope>
</reference>
<protein>
    <submittedName>
        <fullName evidence="1">Uncharacterized protein</fullName>
    </submittedName>
</protein>
<dbReference type="EMBL" id="BGPR01017119">
    <property type="protein sequence ID" value="GBN75165.1"/>
    <property type="molecule type" value="Genomic_DNA"/>
</dbReference>
<keyword evidence="2" id="KW-1185">Reference proteome</keyword>
<evidence type="ECO:0000313" key="2">
    <source>
        <dbReference type="Proteomes" id="UP000499080"/>
    </source>
</evidence>
<sequence length="127" mass="14147">MQRIVVHTAIVGDDPLIDISKFSSLTRLLRATAYVLRFLGKLGGKGTQTGSLVAVEISEAEEFWVKQVHREHFDFEITRLNRGPQIPAGSRICNSSLFARRSSFCKRTFGAERVDAIRKAPNTSAQV</sequence>
<dbReference type="Proteomes" id="UP000499080">
    <property type="component" value="Unassembled WGS sequence"/>
</dbReference>
<name>A0A4Y2RJU2_ARAVE</name>
<accession>A0A4Y2RJU2</accession>
<proteinExistence type="predicted"/>
<gene>
    <name evidence="1" type="ORF">AVEN_272726_1</name>
</gene>
<comment type="caution">
    <text evidence="1">The sequence shown here is derived from an EMBL/GenBank/DDBJ whole genome shotgun (WGS) entry which is preliminary data.</text>
</comment>
<dbReference type="AlphaFoldDB" id="A0A4Y2RJU2"/>
<organism evidence="1 2">
    <name type="scientific">Araneus ventricosus</name>
    <name type="common">Orbweaver spider</name>
    <name type="synonym">Epeira ventricosa</name>
    <dbReference type="NCBI Taxonomy" id="182803"/>
    <lineage>
        <taxon>Eukaryota</taxon>
        <taxon>Metazoa</taxon>
        <taxon>Ecdysozoa</taxon>
        <taxon>Arthropoda</taxon>
        <taxon>Chelicerata</taxon>
        <taxon>Arachnida</taxon>
        <taxon>Araneae</taxon>
        <taxon>Araneomorphae</taxon>
        <taxon>Entelegynae</taxon>
        <taxon>Araneoidea</taxon>
        <taxon>Araneidae</taxon>
        <taxon>Araneus</taxon>
    </lineage>
</organism>
<dbReference type="OrthoDB" id="6425443at2759"/>